<evidence type="ECO:0000313" key="2">
    <source>
        <dbReference type="Proteomes" id="UP000190042"/>
    </source>
</evidence>
<dbReference type="AlphaFoldDB" id="A0A1T4XMM8"/>
<keyword evidence="2" id="KW-1185">Reference proteome</keyword>
<reference evidence="2" key="1">
    <citation type="submission" date="2017-02" db="EMBL/GenBank/DDBJ databases">
        <authorList>
            <person name="Varghese N."/>
            <person name="Submissions S."/>
        </authorList>
    </citation>
    <scope>NUCLEOTIDE SEQUENCE [LARGE SCALE GENOMIC DNA]</scope>
    <source>
        <strain evidence="2">DSM 23966</strain>
    </source>
</reference>
<sequence>MDYFRVFIYMCILGIFLPSQMSFTEIEEEVAFLTHNDNYPNSQDLGRAGSDEGLKNALKTIIPEQPDYTLIYDT</sequence>
<dbReference type="Proteomes" id="UP000190042">
    <property type="component" value="Unassembled WGS sequence"/>
</dbReference>
<name>A0A1T4XMM8_9BACL</name>
<organism evidence="1 2">
    <name type="scientific">Sporosarcina newyorkensis</name>
    <dbReference type="NCBI Taxonomy" id="759851"/>
    <lineage>
        <taxon>Bacteria</taxon>
        <taxon>Bacillati</taxon>
        <taxon>Bacillota</taxon>
        <taxon>Bacilli</taxon>
        <taxon>Bacillales</taxon>
        <taxon>Caryophanaceae</taxon>
        <taxon>Sporosarcina</taxon>
    </lineage>
</organism>
<protein>
    <submittedName>
        <fullName evidence="1">Uncharacterized protein</fullName>
    </submittedName>
</protein>
<dbReference type="EMBL" id="FUYJ01000001">
    <property type="protein sequence ID" value="SKA90345.1"/>
    <property type="molecule type" value="Genomic_DNA"/>
</dbReference>
<dbReference type="RefSeq" id="WP_078816728.1">
    <property type="nucleotide sequence ID" value="NZ_FUYJ01000001.1"/>
</dbReference>
<accession>A0A1T4XMM8</accession>
<proteinExistence type="predicted"/>
<evidence type="ECO:0000313" key="1">
    <source>
        <dbReference type="EMBL" id="SKA90345.1"/>
    </source>
</evidence>
<gene>
    <name evidence="1" type="ORF">SAMN04244570_0957</name>
</gene>